<dbReference type="Pfam" id="PF04324">
    <property type="entry name" value="Fer2_BFD"/>
    <property type="match status" value="1"/>
</dbReference>
<dbReference type="PROSITE" id="PS00365">
    <property type="entry name" value="NIR_SIR"/>
    <property type="match status" value="1"/>
</dbReference>
<evidence type="ECO:0000313" key="23">
    <source>
        <dbReference type="EMBL" id="GAA4900307.1"/>
    </source>
</evidence>
<dbReference type="InterPro" id="IPR023753">
    <property type="entry name" value="FAD/NAD-binding_dom"/>
</dbReference>
<dbReference type="InterPro" id="IPR052034">
    <property type="entry name" value="NasD-like"/>
</dbReference>
<evidence type="ECO:0000259" key="21">
    <source>
        <dbReference type="Pfam" id="PF07992"/>
    </source>
</evidence>
<evidence type="ECO:0000256" key="16">
    <source>
        <dbReference type="ARBA" id="ARBA00034078"/>
    </source>
</evidence>
<comment type="cofactor">
    <cofactor evidence="1">
        <name>siroheme</name>
        <dbReference type="ChEBI" id="CHEBI:60052"/>
    </cofactor>
</comment>
<feature type="domain" description="BFD-like [2Fe-2S]-binding" evidence="20">
    <location>
        <begin position="427"/>
        <end position="476"/>
    </location>
</feature>
<keyword evidence="12" id="KW-0560">Oxidoreductase</keyword>
<evidence type="ECO:0000256" key="12">
    <source>
        <dbReference type="ARBA" id="ARBA00023002"/>
    </source>
</evidence>
<evidence type="ECO:0000256" key="15">
    <source>
        <dbReference type="ARBA" id="ARBA00023063"/>
    </source>
</evidence>
<keyword evidence="13" id="KW-0408">Iron</keyword>
<evidence type="ECO:0000259" key="22">
    <source>
        <dbReference type="Pfam" id="PF18267"/>
    </source>
</evidence>
<dbReference type="SUPFAM" id="SSF51905">
    <property type="entry name" value="FAD/NAD(P)-binding domain"/>
    <property type="match status" value="2"/>
</dbReference>
<dbReference type="InterPro" id="IPR036188">
    <property type="entry name" value="FAD/NAD-bd_sf"/>
</dbReference>
<feature type="domain" description="Nitrite/sulphite reductase 4Fe-4S" evidence="18">
    <location>
        <begin position="634"/>
        <end position="772"/>
    </location>
</feature>
<dbReference type="Proteomes" id="UP001500433">
    <property type="component" value="Unassembled WGS sequence"/>
</dbReference>
<keyword evidence="10" id="KW-0479">Metal-binding</keyword>
<dbReference type="InterPro" id="IPR017121">
    <property type="entry name" value="Nitrite_Rdtase_lsu"/>
</dbReference>
<dbReference type="PRINTS" id="PR00411">
    <property type="entry name" value="PNDRDTASEI"/>
</dbReference>
<evidence type="ECO:0000256" key="8">
    <source>
        <dbReference type="ARBA" id="ARBA00022630"/>
    </source>
</evidence>
<dbReference type="RefSeq" id="WP_345274727.1">
    <property type="nucleotide sequence ID" value="NZ_BAABJH010000007.1"/>
</dbReference>
<keyword evidence="15 17" id="KW-0534">Nitrate assimilation</keyword>
<evidence type="ECO:0000256" key="1">
    <source>
        <dbReference type="ARBA" id="ARBA00001929"/>
    </source>
</evidence>
<dbReference type="Gene3D" id="3.50.50.60">
    <property type="entry name" value="FAD/NAD(P)-binding domain"/>
    <property type="match status" value="2"/>
</dbReference>
<evidence type="ECO:0000256" key="13">
    <source>
        <dbReference type="ARBA" id="ARBA00023004"/>
    </source>
</evidence>
<feature type="domain" description="FAD/NAD(P)-binding" evidence="21">
    <location>
        <begin position="3"/>
        <end position="296"/>
    </location>
</feature>
<dbReference type="Pfam" id="PF18267">
    <property type="entry name" value="Rubredoxin_C"/>
    <property type="match status" value="1"/>
</dbReference>
<dbReference type="InterPro" id="IPR041854">
    <property type="entry name" value="BFD-like_2Fe2S-bd_dom_sf"/>
</dbReference>
<evidence type="ECO:0000259" key="20">
    <source>
        <dbReference type="Pfam" id="PF04324"/>
    </source>
</evidence>
<dbReference type="SUPFAM" id="SSF56014">
    <property type="entry name" value="Nitrite and sulphite reductase 4Fe-4S domain-like"/>
    <property type="match status" value="1"/>
</dbReference>
<dbReference type="InterPro" id="IPR006067">
    <property type="entry name" value="NO2/SO3_Rdtase_4Fe4S_dom"/>
</dbReference>
<evidence type="ECO:0000259" key="18">
    <source>
        <dbReference type="Pfam" id="PF01077"/>
    </source>
</evidence>
<dbReference type="Gene3D" id="1.10.10.1100">
    <property type="entry name" value="BFD-like [2Fe-2S]-binding domain"/>
    <property type="match status" value="1"/>
</dbReference>
<evidence type="ECO:0000256" key="3">
    <source>
        <dbReference type="ARBA" id="ARBA00001974"/>
    </source>
</evidence>
<comment type="similarity">
    <text evidence="5">Belongs to the nitrite and sulfite reductase 4Fe-4S domain family.</text>
</comment>
<dbReference type="InterPro" id="IPR012744">
    <property type="entry name" value="Nitri_red_NirB"/>
</dbReference>
<dbReference type="InterPro" id="IPR005117">
    <property type="entry name" value="NiRdtase/SiRdtase_haem-b_fer"/>
</dbReference>
<dbReference type="Gene3D" id="3.30.413.10">
    <property type="entry name" value="Sulfite Reductase Hemoprotein, domain 1"/>
    <property type="match status" value="1"/>
</dbReference>
<dbReference type="PRINTS" id="PR00368">
    <property type="entry name" value="FADPNR"/>
</dbReference>
<dbReference type="Pfam" id="PF01077">
    <property type="entry name" value="NIR_SIR"/>
    <property type="match status" value="1"/>
</dbReference>
<dbReference type="PANTHER" id="PTHR43809">
    <property type="entry name" value="NITRITE REDUCTASE (NADH) LARGE SUBUNIT"/>
    <property type="match status" value="1"/>
</dbReference>
<dbReference type="PRINTS" id="PR00397">
    <property type="entry name" value="SIROHAEM"/>
</dbReference>
<organism evidence="23 24">
    <name type="scientific">Flaviramulus aquimarinus</name>
    <dbReference type="NCBI Taxonomy" id="1170456"/>
    <lineage>
        <taxon>Bacteria</taxon>
        <taxon>Pseudomonadati</taxon>
        <taxon>Bacteroidota</taxon>
        <taxon>Flavobacteriia</taxon>
        <taxon>Flavobacteriales</taxon>
        <taxon>Flavobacteriaceae</taxon>
        <taxon>Flaviramulus</taxon>
    </lineage>
</organism>
<dbReference type="EMBL" id="BAABJH010000007">
    <property type="protein sequence ID" value="GAA4900307.1"/>
    <property type="molecule type" value="Genomic_DNA"/>
</dbReference>
<feature type="domain" description="Nitrite/Sulfite reductase ferredoxin-like" evidence="19">
    <location>
        <begin position="562"/>
        <end position="623"/>
    </location>
</feature>
<dbReference type="InterPro" id="IPR041575">
    <property type="entry name" value="Rubredoxin_C"/>
</dbReference>
<evidence type="ECO:0000313" key="24">
    <source>
        <dbReference type="Proteomes" id="UP001500433"/>
    </source>
</evidence>
<evidence type="ECO:0000256" key="6">
    <source>
        <dbReference type="ARBA" id="ARBA00022485"/>
    </source>
</evidence>
<comment type="caution">
    <text evidence="23">The sequence shown here is derived from an EMBL/GenBank/DDBJ whole genome shotgun (WGS) entry which is preliminary data.</text>
</comment>
<comment type="pathway">
    <text evidence="4">Nitrogen metabolism; nitrate reduction (assimilation).</text>
</comment>
<dbReference type="InterPro" id="IPR016156">
    <property type="entry name" value="FAD/NAD-linked_Rdtase_dimer_sf"/>
</dbReference>
<dbReference type="Pfam" id="PF07992">
    <property type="entry name" value="Pyr_redox_2"/>
    <property type="match status" value="1"/>
</dbReference>
<evidence type="ECO:0000256" key="10">
    <source>
        <dbReference type="ARBA" id="ARBA00022723"/>
    </source>
</evidence>
<evidence type="ECO:0000259" key="19">
    <source>
        <dbReference type="Pfam" id="PF03460"/>
    </source>
</evidence>
<evidence type="ECO:0000256" key="7">
    <source>
        <dbReference type="ARBA" id="ARBA00022617"/>
    </source>
</evidence>
<evidence type="ECO:0000256" key="17">
    <source>
        <dbReference type="PIRNR" id="PIRNR037149"/>
    </source>
</evidence>
<dbReference type="NCBIfam" id="NF011565">
    <property type="entry name" value="PRK14989.1"/>
    <property type="match status" value="1"/>
</dbReference>
<keyword evidence="11 17" id="KW-0274">FAD</keyword>
<comment type="cofactor">
    <cofactor evidence="16">
        <name>[2Fe-2S] cluster</name>
        <dbReference type="ChEBI" id="CHEBI:190135"/>
    </cofactor>
</comment>
<protein>
    <submittedName>
        <fullName evidence="23">Nitrite reductase large subunit NirB</fullName>
    </submittedName>
</protein>
<accession>A0ABP9FE77</accession>
<evidence type="ECO:0000256" key="11">
    <source>
        <dbReference type="ARBA" id="ARBA00022827"/>
    </source>
</evidence>
<keyword evidence="9" id="KW-0001">2Fe-2S</keyword>
<dbReference type="NCBIfam" id="TIGR02374">
    <property type="entry name" value="nitri_red_nirB"/>
    <property type="match status" value="1"/>
</dbReference>
<dbReference type="CDD" id="cd19944">
    <property type="entry name" value="NirB_Fer2_BFD-like_2"/>
    <property type="match status" value="1"/>
</dbReference>
<dbReference type="InterPro" id="IPR036136">
    <property type="entry name" value="Nit/Sulf_reduc_fer-like_dom_sf"/>
</dbReference>
<name>A0ABP9FE77_9FLAO</name>
<evidence type="ECO:0000256" key="5">
    <source>
        <dbReference type="ARBA" id="ARBA00010429"/>
    </source>
</evidence>
<dbReference type="SUPFAM" id="SSF55124">
    <property type="entry name" value="Nitrite/Sulfite reductase N-terminal domain-like"/>
    <property type="match status" value="1"/>
</dbReference>
<evidence type="ECO:0000256" key="2">
    <source>
        <dbReference type="ARBA" id="ARBA00001966"/>
    </source>
</evidence>
<dbReference type="InterPro" id="IPR007419">
    <property type="entry name" value="BFD-like_2Fe2S-bd_dom"/>
</dbReference>
<keyword evidence="7" id="KW-0349">Heme</keyword>
<keyword evidence="14" id="KW-0411">Iron-sulfur</keyword>
<dbReference type="InterPro" id="IPR006066">
    <property type="entry name" value="NO2/SO3_Rdtase_FeS/sirohaem_BS"/>
</dbReference>
<comment type="cofactor">
    <cofactor evidence="3 17">
        <name>FAD</name>
        <dbReference type="ChEBI" id="CHEBI:57692"/>
    </cofactor>
</comment>
<proteinExistence type="inferred from homology"/>
<dbReference type="Gene3D" id="3.30.390.30">
    <property type="match status" value="1"/>
</dbReference>
<dbReference type="Pfam" id="PF03460">
    <property type="entry name" value="NIR_SIR_ferr"/>
    <property type="match status" value="1"/>
</dbReference>
<reference evidence="24" key="1">
    <citation type="journal article" date="2019" name="Int. J. Syst. Evol. Microbiol.">
        <title>The Global Catalogue of Microorganisms (GCM) 10K type strain sequencing project: providing services to taxonomists for standard genome sequencing and annotation.</title>
        <authorList>
            <consortium name="The Broad Institute Genomics Platform"/>
            <consortium name="The Broad Institute Genome Sequencing Center for Infectious Disease"/>
            <person name="Wu L."/>
            <person name="Ma J."/>
        </authorList>
    </citation>
    <scope>NUCLEOTIDE SEQUENCE [LARGE SCALE GENOMIC DNA]</scope>
    <source>
        <strain evidence="24">JCM 18274</strain>
    </source>
</reference>
<dbReference type="InterPro" id="IPR045854">
    <property type="entry name" value="NO2/SO3_Rdtase_4Fe4S_sf"/>
</dbReference>
<feature type="domain" description="NADH-rubredoxin oxidoreductase C-terminal" evidence="22">
    <location>
        <begin position="324"/>
        <end position="388"/>
    </location>
</feature>
<keyword evidence="6" id="KW-0004">4Fe-4S</keyword>
<evidence type="ECO:0000256" key="4">
    <source>
        <dbReference type="ARBA" id="ARBA00005096"/>
    </source>
</evidence>
<evidence type="ECO:0000256" key="9">
    <source>
        <dbReference type="ARBA" id="ARBA00022714"/>
    </source>
</evidence>
<sequence length="837" mass="91965">MQHIIIVGNGMVGYKFCEKFVEKEEAKDFKITVFGEEPRPAYDRVHLSEFFENQDAKALEMAPAEWYADNNVDLITGERVADINRTSKIIKTAKDREFSYDYLVLATGSAPFVPPIKGIEKEGVFVYRTIEDLEGMLAYAAKLKAEKPNSRAAVLGGGLLGLEAGKAVMDMGLEPHIVEFAPKLMPRQLDSRSSQVLQLKLESIGLNIHLSKATNQILGDKCITGMEFGEDDVLDVDMLVVSAGIRPRDELGKACGLDVGVRGGIVVDNKMQTSDEYIYAIGEIALYNQMIYGLVAPGYDMAAIAVEQIIGNTESVMPADIDMSTKLKLIGVDVASFGEPFMPAAKGHSIIFENKTQHLYKRINVSLDGKSLLGGILVGDASDYNMLHQVYLNGMAIPEDPSQLILPASEGGSSFGSVLDLPDTAQVCSCESVSKGDICCSITEGDCANFGDVVAKTKATSGCGGCKPMVTDLVNETLKSLGKEVKETICEHFSFNRQELYDLIKVNKVADYDEALNLFGDGHGCETCKPLVASIFATITMETANRQPTIQDTNDRFLANIQRNGTYSVVPRVAGGEITPQQLIVIGEVAKKYDLYTKITGGQRIDLFGAQIHELPMIWKELIDAGFESGHAYGKSLRTVKSCVGSTWCRYGMHESVTFAIDIENRYRGLRSPHKLKGGVSGCIRECAEARGKDFGLIAVEGGWNLYVCGNGGATPKHAVLLAEQLDDKTVVKYLDRFLMFYIRTAGPLVRTAPWLDKLEGGIDYLKQVVVEDSLGIAEDLEIEMQGLVNKYECEWKEAIENPEMMKRFKHFVNSDDTDDNLEFVPMRGQKMPKAWG</sequence>
<comment type="cofactor">
    <cofactor evidence="2">
        <name>[4Fe-4S] cluster</name>
        <dbReference type="ChEBI" id="CHEBI:49883"/>
    </cofactor>
</comment>
<dbReference type="PANTHER" id="PTHR43809:SF1">
    <property type="entry name" value="NITRITE REDUCTASE (NADH) LARGE SUBUNIT"/>
    <property type="match status" value="1"/>
</dbReference>
<gene>
    <name evidence="23" type="primary">nirB</name>
    <name evidence="23" type="ORF">GCM10023311_27370</name>
</gene>
<evidence type="ECO:0000256" key="14">
    <source>
        <dbReference type="ARBA" id="ARBA00023014"/>
    </source>
</evidence>
<dbReference type="PIRSF" id="PIRSF037149">
    <property type="entry name" value="NirB"/>
    <property type="match status" value="1"/>
</dbReference>
<keyword evidence="8 17" id="KW-0285">Flavoprotein</keyword>
<keyword evidence="24" id="KW-1185">Reference proteome</keyword>